<dbReference type="SUPFAM" id="SSF53448">
    <property type="entry name" value="Nucleotide-diphospho-sugar transferases"/>
    <property type="match status" value="1"/>
</dbReference>
<dbReference type="Gene3D" id="3.90.550.10">
    <property type="entry name" value="Spore Coat Polysaccharide Biosynthesis Protein SpsA, Chain A"/>
    <property type="match status" value="1"/>
</dbReference>
<gene>
    <name evidence="5" type="primary">wbbD</name>
</gene>
<reference evidence="5" key="1">
    <citation type="journal article" date="2016" name="PLoS ONE">
        <title>Genetic Diversity of O-Antigens in Hafnia alvei and the Development of a Suspension Array for Serotype Detection.</title>
        <authorList>
            <person name="Duan Z."/>
            <person name="Niedziela T."/>
            <person name="Lugowski C."/>
            <person name="Cao B."/>
            <person name="Wang T."/>
            <person name="Xu L."/>
            <person name="Yang B."/>
            <person name="Liu B."/>
            <person name="Wang L."/>
        </authorList>
    </citation>
    <scope>NUCLEOTIDE SEQUENCE</scope>
    <source>
        <strain evidence="5">PCM1202</strain>
    </source>
</reference>
<dbReference type="EMBL" id="KX117084">
    <property type="protein sequence ID" value="ANF29980.1"/>
    <property type="molecule type" value="Genomic_DNA"/>
</dbReference>
<name>A0A172X033_HAFAL</name>
<dbReference type="InterPro" id="IPR050834">
    <property type="entry name" value="Glycosyltransf_2"/>
</dbReference>
<evidence type="ECO:0000256" key="3">
    <source>
        <dbReference type="ARBA" id="ARBA00022679"/>
    </source>
</evidence>
<evidence type="ECO:0000259" key="4">
    <source>
        <dbReference type="Pfam" id="PF00535"/>
    </source>
</evidence>
<dbReference type="InterPro" id="IPR029044">
    <property type="entry name" value="Nucleotide-diphossugar_trans"/>
</dbReference>
<dbReference type="PANTHER" id="PTHR43685">
    <property type="entry name" value="GLYCOSYLTRANSFERASE"/>
    <property type="match status" value="1"/>
</dbReference>
<proteinExistence type="inferred from homology"/>
<dbReference type="Pfam" id="PF00535">
    <property type="entry name" value="Glycos_transf_2"/>
    <property type="match status" value="1"/>
</dbReference>
<sequence>MLQFSVLMSLYFKETPSNLEQCFASLYAQTLHIPEVICVFDGAVSYELENVVISWSEKLNIKIVKIENNVGLGNALNIGLKQCTHEIIARMDTDDICHPSRLERQLEFLIHDEKLVLLGSNIAEFESNPSEISGYRIVPSSTHSIYSYCKYKSPFNHMTVVFRKSAILSVGGYLHHPLMEDYNLWLRLIAQNYKVKNMEDILVFARVGHNMIGRRRGMKYISSELKLAKLKVELNIQPRTTAFCVFLLRSIPRLLPSKILSVVYFFIRKKSN</sequence>
<dbReference type="GO" id="GO:0016757">
    <property type="term" value="F:glycosyltransferase activity"/>
    <property type="evidence" value="ECO:0007669"/>
    <property type="project" value="UniProtKB-KW"/>
</dbReference>
<keyword evidence="2 5" id="KW-0328">Glycosyltransferase</keyword>
<evidence type="ECO:0000256" key="1">
    <source>
        <dbReference type="ARBA" id="ARBA00006739"/>
    </source>
</evidence>
<dbReference type="AlphaFoldDB" id="A0A172X033"/>
<evidence type="ECO:0000313" key="5">
    <source>
        <dbReference type="EMBL" id="ANF29980.1"/>
    </source>
</evidence>
<accession>A0A172X033</accession>
<organism evidence="5">
    <name type="scientific">Hafnia alvei</name>
    <dbReference type="NCBI Taxonomy" id="569"/>
    <lineage>
        <taxon>Bacteria</taxon>
        <taxon>Pseudomonadati</taxon>
        <taxon>Pseudomonadota</taxon>
        <taxon>Gammaproteobacteria</taxon>
        <taxon>Enterobacterales</taxon>
        <taxon>Hafniaceae</taxon>
        <taxon>Hafnia</taxon>
    </lineage>
</organism>
<dbReference type="EC" id="2.4.1.303" evidence="5"/>
<dbReference type="RefSeq" id="WP_052123017.1">
    <property type="nucleotide sequence ID" value="NZ_CP078562.1"/>
</dbReference>
<protein>
    <submittedName>
        <fullName evidence="5">UDP-gal:alpha-D-glcNac-diphosphoundecaprenol beta-1,3-galactosyltransferase</fullName>
        <ecNumber evidence="5">2.4.1.303</ecNumber>
    </submittedName>
</protein>
<evidence type="ECO:0000256" key="2">
    <source>
        <dbReference type="ARBA" id="ARBA00022676"/>
    </source>
</evidence>
<comment type="similarity">
    <text evidence="1">Belongs to the glycosyltransferase 2 family.</text>
</comment>
<feature type="domain" description="Glycosyltransferase 2-like" evidence="4">
    <location>
        <begin position="5"/>
        <end position="153"/>
    </location>
</feature>
<keyword evidence="3 5" id="KW-0808">Transferase</keyword>
<dbReference type="PANTHER" id="PTHR43685:SF5">
    <property type="entry name" value="GLYCOSYLTRANSFERASE EPSE-RELATED"/>
    <property type="match status" value="1"/>
</dbReference>
<dbReference type="InterPro" id="IPR001173">
    <property type="entry name" value="Glyco_trans_2-like"/>
</dbReference>